<evidence type="ECO:0000256" key="1">
    <source>
        <dbReference type="PROSITE-ProRule" id="PRU00285"/>
    </source>
</evidence>
<organism evidence="4 5">
    <name type="scientific">Ornithinibacillus xuwenensis</name>
    <dbReference type="NCBI Taxonomy" id="3144668"/>
    <lineage>
        <taxon>Bacteria</taxon>
        <taxon>Bacillati</taxon>
        <taxon>Bacillota</taxon>
        <taxon>Bacilli</taxon>
        <taxon>Bacillales</taxon>
        <taxon>Bacillaceae</taxon>
        <taxon>Ornithinibacillus</taxon>
    </lineage>
</organism>
<dbReference type="PROSITE" id="PS01031">
    <property type="entry name" value="SHSP"/>
    <property type="match status" value="1"/>
</dbReference>
<feature type="domain" description="SHSP" evidence="3">
    <location>
        <begin position="28"/>
        <end position="141"/>
    </location>
</feature>
<dbReference type="EMBL" id="JBDIML010000004">
    <property type="protein sequence ID" value="MEN2768112.1"/>
    <property type="molecule type" value="Genomic_DNA"/>
</dbReference>
<dbReference type="Pfam" id="PF00011">
    <property type="entry name" value="HSP20"/>
    <property type="match status" value="1"/>
</dbReference>
<comment type="similarity">
    <text evidence="1 2">Belongs to the small heat shock protein (HSP20) family.</text>
</comment>
<name>A0ABU9XII3_9BACI</name>
<dbReference type="RefSeq" id="WP_345825595.1">
    <property type="nucleotide sequence ID" value="NZ_JBDIML010000004.1"/>
</dbReference>
<dbReference type="SUPFAM" id="SSF49764">
    <property type="entry name" value="HSP20-like chaperones"/>
    <property type="match status" value="1"/>
</dbReference>
<dbReference type="CDD" id="cd06464">
    <property type="entry name" value="ACD_sHsps-like"/>
    <property type="match status" value="1"/>
</dbReference>
<dbReference type="InterPro" id="IPR008978">
    <property type="entry name" value="HSP20-like_chaperone"/>
</dbReference>
<sequence>MDPFQQMTDWKRNMDHFFGEQFWDQFEGVLKPTIPQINLYQTDHELLCIANIPGLTNLDKIDIYVDYATLELRGTIDIGHRGGTIVKEEILQGVFERNIQLPFPVRQDKIKATYRNGLVYIQLHRLVSNSGHKNRVTVEQLEDE</sequence>
<comment type="caution">
    <text evidence="4">The sequence shown here is derived from an EMBL/GenBank/DDBJ whole genome shotgun (WGS) entry which is preliminary data.</text>
</comment>
<evidence type="ECO:0000313" key="5">
    <source>
        <dbReference type="Proteomes" id="UP001444625"/>
    </source>
</evidence>
<evidence type="ECO:0000259" key="3">
    <source>
        <dbReference type="PROSITE" id="PS01031"/>
    </source>
</evidence>
<dbReference type="Proteomes" id="UP001444625">
    <property type="component" value="Unassembled WGS sequence"/>
</dbReference>
<proteinExistence type="inferred from homology"/>
<accession>A0ABU9XII3</accession>
<evidence type="ECO:0000313" key="4">
    <source>
        <dbReference type="EMBL" id="MEN2768112.1"/>
    </source>
</evidence>
<keyword evidence="5" id="KW-1185">Reference proteome</keyword>
<reference evidence="4 5" key="1">
    <citation type="submission" date="2024-05" db="EMBL/GenBank/DDBJ databases">
        <authorList>
            <person name="Haq I."/>
            <person name="Ullah Z."/>
            <person name="Ahmad R."/>
            <person name="Li M."/>
            <person name="Tong Y."/>
        </authorList>
    </citation>
    <scope>NUCLEOTIDE SEQUENCE [LARGE SCALE GENOMIC DNA]</scope>
    <source>
        <strain evidence="4 5">16A2E</strain>
    </source>
</reference>
<evidence type="ECO:0000256" key="2">
    <source>
        <dbReference type="RuleBase" id="RU003616"/>
    </source>
</evidence>
<protein>
    <submittedName>
        <fullName evidence="4">Hsp20/alpha crystallin family protein</fullName>
    </submittedName>
</protein>
<gene>
    <name evidence="4" type="ORF">ABC228_13095</name>
</gene>
<dbReference type="Gene3D" id="2.60.40.790">
    <property type="match status" value="1"/>
</dbReference>
<dbReference type="InterPro" id="IPR002068">
    <property type="entry name" value="A-crystallin/Hsp20_dom"/>
</dbReference>